<evidence type="ECO:0000313" key="3">
    <source>
        <dbReference type="EMBL" id="AEE48818.1"/>
    </source>
</evidence>
<feature type="domain" description="Band 7" evidence="2">
    <location>
        <begin position="18"/>
        <end position="180"/>
    </location>
</feature>
<dbReference type="PRINTS" id="PR00679">
    <property type="entry name" value="PROHIBITIN"/>
</dbReference>
<evidence type="ECO:0000256" key="1">
    <source>
        <dbReference type="ARBA" id="ARBA00004167"/>
    </source>
</evidence>
<accession>F4L6D6</accession>
<dbReference type="SUPFAM" id="SSF117892">
    <property type="entry name" value="Band 7/SPFH domain"/>
    <property type="match status" value="1"/>
</dbReference>
<dbReference type="KEGG" id="hhy:Halhy_0917"/>
<evidence type="ECO:0000259" key="2">
    <source>
        <dbReference type="SMART" id="SM00244"/>
    </source>
</evidence>
<dbReference type="Pfam" id="PF01145">
    <property type="entry name" value="Band_7"/>
    <property type="match status" value="1"/>
</dbReference>
<dbReference type="PANTHER" id="PTHR23222">
    <property type="entry name" value="PROHIBITIN"/>
    <property type="match status" value="1"/>
</dbReference>
<reference key="2">
    <citation type="submission" date="2011-04" db="EMBL/GenBank/DDBJ databases">
        <title>Complete sequence of chromosome of Haliscomenobacter hydrossis DSM 1100.</title>
        <authorList>
            <consortium name="US DOE Joint Genome Institute (JGI-PGF)"/>
            <person name="Lucas S."/>
            <person name="Han J."/>
            <person name="Lapidus A."/>
            <person name="Bruce D."/>
            <person name="Goodwin L."/>
            <person name="Pitluck S."/>
            <person name="Peters L."/>
            <person name="Kyrpides N."/>
            <person name="Mavromatis K."/>
            <person name="Ivanova N."/>
            <person name="Ovchinnikova G."/>
            <person name="Pagani I."/>
            <person name="Daligault H."/>
            <person name="Detter J.C."/>
            <person name="Han C."/>
            <person name="Land M."/>
            <person name="Hauser L."/>
            <person name="Markowitz V."/>
            <person name="Cheng J.-F."/>
            <person name="Hugenholtz P."/>
            <person name="Woyke T."/>
            <person name="Wu D."/>
            <person name="Verbarg S."/>
            <person name="Frueling A."/>
            <person name="Brambilla E."/>
            <person name="Klenk H.-P."/>
            <person name="Eisen J.A."/>
        </authorList>
    </citation>
    <scope>NUCLEOTIDE SEQUENCE</scope>
    <source>
        <strain>DSM 1100</strain>
    </source>
</reference>
<dbReference type="PROSITE" id="PS51257">
    <property type="entry name" value="PROKAR_LIPOPROTEIN"/>
    <property type="match status" value="1"/>
</dbReference>
<dbReference type="HOGENOM" id="CLU_047969_4_1_10"/>
<reference evidence="3 4" key="1">
    <citation type="journal article" date="2011" name="Stand. Genomic Sci.">
        <title>Complete genome sequence of Haliscomenobacter hydrossis type strain (O).</title>
        <authorList>
            <consortium name="US DOE Joint Genome Institute (JGI-PGF)"/>
            <person name="Daligault H."/>
            <person name="Lapidus A."/>
            <person name="Zeytun A."/>
            <person name="Nolan M."/>
            <person name="Lucas S."/>
            <person name="Del Rio T.G."/>
            <person name="Tice H."/>
            <person name="Cheng J.F."/>
            <person name="Tapia R."/>
            <person name="Han C."/>
            <person name="Goodwin L."/>
            <person name="Pitluck S."/>
            <person name="Liolios K."/>
            <person name="Pagani I."/>
            <person name="Ivanova N."/>
            <person name="Huntemann M."/>
            <person name="Mavromatis K."/>
            <person name="Mikhailova N."/>
            <person name="Pati A."/>
            <person name="Chen A."/>
            <person name="Palaniappan K."/>
            <person name="Land M."/>
            <person name="Hauser L."/>
            <person name="Brambilla E.M."/>
            <person name="Rohde M."/>
            <person name="Verbarg S."/>
            <person name="Goker M."/>
            <person name="Bristow J."/>
            <person name="Eisen J.A."/>
            <person name="Markowitz V."/>
            <person name="Hugenholtz P."/>
            <person name="Kyrpides N.C."/>
            <person name="Klenk H.P."/>
            <person name="Woyke T."/>
        </authorList>
    </citation>
    <scope>NUCLEOTIDE SEQUENCE [LARGE SCALE GENOMIC DNA]</scope>
    <source>
        <strain evidence="4">ATCC 27775 / DSM 1100 / LMG 10767 / O</strain>
    </source>
</reference>
<dbReference type="InterPro" id="IPR036013">
    <property type="entry name" value="Band_7/SPFH_dom_sf"/>
</dbReference>
<dbReference type="SMART" id="SM00244">
    <property type="entry name" value="PHB"/>
    <property type="match status" value="1"/>
</dbReference>
<keyword evidence="4" id="KW-1185">Reference proteome</keyword>
<protein>
    <submittedName>
        <fullName evidence="3">Band 7 protein</fullName>
    </submittedName>
</protein>
<dbReference type="CDD" id="cd03401">
    <property type="entry name" value="SPFH_prohibitin"/>
    <property type="match status" value="1"/>
</dbReference>
<evidence type="ECO:0000313" key="4">
    <source>
        <dbReference type="Proteomes" id="UP000008461"/>
    </source>
</evidence>
<name>F4L6D6_HALH1</name>
<dbReference type="GO" id="GO:0016020">
    <property type="term" value="C:membrane"/>
    <property type="evidence" value="ECO:0007669"/>
    <property type="project" value="UniProtKB-SubCell"/>
</dbReference>
<comment type="subcellular location">
    <subcellularLocation>
        <location evidence="1">Membrane</location>
        <topology evidence="1">Single-pass membrane protein</topology>
    </subcellularLocation>
</comment>
<dbReference type="STRING" id="760192.Halhy_0917"/>
<dbReference type="PANTHER" id="PTHR23222:SF0">
    <property type="entry name" value="PROHIBITIN 1"/>
    <property type="match status" value="1"/>
</dbReference>
<gene>
    <name evidence="3" type="ordered locus">Halhy_0917</name>
</gene>
<dbReference type="AlphaFoldDB" id="F4L6D6"/>
<dbReference type="InterPro" id="IPR000163">
    <property type="entry name" value="Prohibitin"/>
</dbReference>
<sequence length="296" mass="32579">MNSKSNVNLLIVVSILMTSCATVMPDQVGVKRTFGRIQDNVRPPGLVGFNPFTTMLVRVPIRTMNLAITENLPSKEGLTIRSESSILYRIQPSSVPQILKETGMAFEEMLILPVFRSAASDVCSEYDAKNMHSSKRAEIEEKIKQRLIEVCGPKGFVIESVLLKSITLPAGLSKSIEAKLEAEQDALRMQFVLDRQKQEAQRQIIDAEGAKEIARIQAEGKKNATIIDAEARARGNEIEAEGIKKANELISLSLTPNVLKFKQIEAFQKLSASPNTKTIVTDGKTPIVNMLGNEGN</sequence>
<dbReference type="eggNOG" id="COG0330">
    <property type="taxonomic scope" value="Bacteria"/>
</dbReference>
<proteinExistence type="predicted"/>
<dbReference type="InterPro" id="IPR001107">
    <property type="entry name" value="Band_7"/>
</dbReference>
<dbReference type="EMBL" id="CP002691">
    <property type="protein sequence ID" value="AEE48818.1"/>
    <property type="molecule type" value="Genomic_DNA"/>
</dbReference>
<organism evidence="3 4">
    <name type="scientific">Haliscomenobacter hydrossis (strain ATCC 27775 / DSM 1100 / LMG 10767 / O)</name>
    <dbReference type="NCBI Taxonomy" id="760192"/>
    <lineage>
        <taxon>Bacteria</taxon>
        <taxon>Pseudomonadati</taxon>
        <taxon>Bacteroidota</taxon>
        <taxon>Saprospiria</taxon>
        <taxon>Saprospirales</taxon>
        <taxon>Haliscomenobacteraceae</taxon>
        <taxon>Haliscomenobacter</taxon>
    </lineage>
</organism>
<dbReference type="Proteomes" id="UP000008461">
    <property type="component" value="Chromosome"/>
</dbReference>
<dbReference type="Gene3D" id="3.30.479.30">
    <property type="entry name" value="Band 7 domain"/>
    <property type="match status" value="1"/>
</dbReference>